<dbReference type="GO" id="GO:0002229">
    <property type="term" value="P:defense response to oomycetes"/>
    <property type="evidence" value="ECO:0007669"/>
    <property type="project" value="UniProtKB-ARBA"/>
</dbReference>
<keyword evidence="6 18" id="KW-0812">Transmembrane</keyword>
<dbReference type="Pfam" id="PF00069">
    <property type="entry name" value="Pkinase"/>
    <property type="match status" value="1"/>
</dbReference>
<evidence type="ECO:0008006" key="23">
    <source>
        <dbReference type="Google" id="ProtNLM"/>
    </source>
</evidence>
<evidence type="ECO:0000256" key="11">
    <source>
        <dbReference type="ARBA" id="ARBA00022840"/>
    </source>
</evidence>
<keyword evidence="12 18" id="KW-1133">Transmembrane helix</keyword>
<dbReference type="SMART" id="SM00220">
    <property type="entry name" value="S_TKc"/>
    <property type="match status" value="1"/>
</dbReference>
<keyword evidence="15" id="KW-0325">Glycoprotein</keyword>
<dbReference type="AlphaFoldDB" id="A0A8T0ULV7"/>
<comment type="similarity">
    <text evidence="2">In the N-terminal section; belongs to the leguminous lectin family.</text>
</comment>
<evidence type="ECO:0000256" key="17">
    <source>
        <dbReference type="SAM" id="MobiDB-lite"/>
    </source>
</evidence>
<dbReference type="FunFam" id="1.10.510.10:FF:000240">
    <property type="entry name" value="Lectin-domain containing receptor kinase A4.3"/>
    <property type="match status" value="1"/>
</dbReference>
<keyword evidence="4" id="KW-1003">Cell membrane</keyword>
<dbReference type="SUPFAM" id="SSF56112">
    <property type="entry name" value="Protein kinase-like (PK-like)"/>
    <property type="match status" value="1"/>
</dbReference>
<dbReference type="Gene3D" id="3.30.430.20">
    <property type="entry name" value="Gnk2 domain, C-X8-C-X2-C motif"/>
    <property type="match status" value="1"/>
</dbReference>
<evidence type="ECO:0000256" key="4">
    <source>
        <dbReference type="ARBA" id="ARBA00022475"/>
    </source>
</evidence>
<dbReference type="Pfam" id="PF01657">
    <property type="entry name" value="Stress-antifung"/>
    <property type="match status" value="1"/>
</dbReference>
<evidence type="ECO:0000256" key="18">
    <source>
        <dbReference type="SAM" id="Phobius"/>
    </source>
</evidence>
<dbReference type="EMBL" id="CM029042">
    <property type="protein sequence ID" value="KAG2622066.1"/>
    <property type="molecule type" value="Genomic_DNA"/>
</dbReference>
<evidence type="ECO:0000256" key="6">
    <source>
        <dbReference type="ARBA" id="ARBA00022692"/>
    </source>
</evidence>
<evidence type="ECO:0000256" key="15">
    <source>
        <dbReference type="ARBA" id="ARBA00023180"/>
    </source>
</evidence>
<keyword evidence="14" id="KW-0675">Receptor</keyword>
<evidence type="ECO:0000256" key="5">
    <source>
        <dbReference type="ARBA" id="ARBA00022679"/>
    </source>
</evidence>
<dbReference type="PROSITE" id="PS00107">
    <property type="entry name" value="PROTEIN_KINASE_ATP"/>
    <property type="match status" value="1"/>
</dbReference>
<keyword evidence="11 16" id="KW-0067">ATP-binding</keyword>
<dbReference type="Gene3D" id="1.10.510.10">
    <property type="entry name" value="Transferase(Phosphotransferase) domain 1"/>
    <property type="match status" value="1"/>
</dbReference>
<proteinExistence type="inferred from homology"/>
<organism evidence="21 22">
    <name type="scientific">Panicum virgatum</name>
    <name type="common">Blackwell switchgrass</name>
    <dbReference type="NCBI Taxonomy" id="38727"/>
    <lineage>
        <taxon>Eukaryota</taxon>
        <taxon>Viridiplantae</taxon>
        <taxon>Streptophyta</taxon>
        <taxon>Embryophyta</taxon>
        <taxon>Tracheophyta</taxon>
        <taxon>Spermatophyta</taxon>
        <taxon>Magnoliopsida</taxon>
        <taxon>Liliopsida</taxon>
        <taxon>Poales</taxon>
        <taxon>Poaceae</taxon>
        <taxon>PACMAD clade</taxon>
        <taxon>Panicoideae</taxon>
        <taxon>Panicodae</taxon>
        <taxon>Paniceae</taxon>
        <taxon>Panicinae</taxon>
        <taxon>Panicum</taxon>
        <taxon>Panicum sect. Hiantes</taxon>
    </lineage>
</organism>
<gene>
    <name evidence="21" type="ORF">PVAP13_3NG288300</name>
</gene>
<evidence type="ECO:0000256" key="13">
    <source>
        <dbReference type="ARBA" id="ARBA00023136"/>
    </source>
</evidence>
<evidence type="ECO:0000313" key="21">
    <source>
        <dbReference type="EMBL" id="KAG2622066.1"/>
    </source>
</evidence>
<feature type="domain" description="Gnk2-homologous" evidence="20">
    <location>
        <begin position="1"/>
        <end position="82"/>
    </location>
</feature>
<dbReference type="Gene3D" id="3.30.200.20">
    <property type="entry name" value="Phosphorylase Kinase, domain 1"/>
    <property type="match status" value="1"/>
</dbReference>
<dbReference type="GO" id="GO:0004672">
    <property type="term" value="F:protein kinase activity"/>
    <property type="evidence" value="ECO:0007669"/>
    <property type="project" value="InterPro"/>
</dbReference>
<dbReference type="InterPro" id="IPR050528">
    <property type="entry name" value="L-type_Lectin-RKs"/>
</dbReference>
<dbReference type="PROSITE" id="PS00108">
    <property type="entry name" value="PROTEIN_KINASE_ST"/>
    <property type="match status" value="1"/>
</dbReference>
<evidence type="ECO:0000259" key="19">
    <source>
        <dbReference type="PROSITE" id="PS50011"/>
    </source>
</evidence>
<feature type="transmembrane region" description="Helical" evidence="18">
    <location>
        <begin position="113"/>
        <end position="135"/>
    </location>
</feature>
<dbReference type="InterPro" id="IPR038408">
    <property type="entry name" value="GNK2_sf"/>
</dbReference>
<feature type="compositionally biased region" description="Pro residues" evidence="17">
    <location>
        <begin position="88"/>
        <end position="103"/>
    </location>
</feature>
<keyword evidence="13 18" id="KW-0472">Membrane</keyword>
<dbReference type="InterPro" id="IPR011009">
    <property type="entry name" value="Kinase-like_dom_sf"/>
</dbReference>
<dbReference type="FunFam" id="3.30.200.20:FF:000168">
    <property type="entry name" value="L-type lectin-domain containing receptor kinase IX.1"/>
    <property type="match status" value="1"/>
</dbReference>
<name>A0A8T0ULV7_PANVG</name>
<keyword evidence="7" id="KW-0732">Signal</keyword>
<dbReference type="CDD" id="cd23509">
    <property type="entry name" value="Gnk2-like"/>
    <property type="match status" value="1"/>
</dbReference>
<feature type="region of interest" description="Disordered" evidence="17">
    <location>
        <begin position="499"/>
        <end position="527"/>
    </location>
</feature>
<keyword evidence="9 16" id="KW-0547">Nucleotide-binding</keyword>
<feature type="domain" description="Protein kinase" evidence="19">
    <location>
        <begin position="191"/>
        <end position="476"/>
    </location>
</feature>
<dbReference type="PROSITE" id="PS50011">
    <property type="entry name" value="PROTEIN_KINASE_DOM"/>
    <property type="match status" value="1"/>
</dbReference>
<evidence type="ECO:0000256" key="1">
    <source>
        <dbReference type="ARBA" id="ARBA00004251"/>
    </source>
</evidence>
<evidence type="ECO:0000256" key="14">
    <source>
        <dbReference type="ARBA" id="ARBA00023170"/>
    </source>
</evidence>
<reference evidence="21" key="1">
    <citation type="submission" date="2020-05" db="EMBL/GenBank/DDBJ databases">
        <title>WGS assembly of Panicum virgatum.</title>
        <authorList>
            <person name="Lovell J.T."/>
            <person name="Jenkins J."/>
            <person name="Shu S."/>
            <person name="Juenger T.E."/>
            <person name="Schmutz J."/>
        </authorList>
    </citation>
    <scope>NUCLEOTIDE SEQUENCE</scope>
    <source>
        <strain evidence="21">AP13</strain>
    </source>
</reference>
<evidence type="ECO:0000256" key="8">
    <source>
        <dbReference type="ARBA" id="ARBA00022737"/>
    </source>
</evidence>
<evidence type="ECO:0000259" key="20">
    <source>
        <dbReference type="PROSITE" id="PS51473"/>
    </source>
</evidence>
<evidence type="ECO:0000256" key="9">
    <source>
        <dbReference type="ARBA" id="ARBA00022741"/>
    </source>
</evidence>
<dbReference type="InterPro" id="IPR008271">
    <property type="entry name" value="Ser/Thr_kinase_AS"/>
</dbReference>
<comment type="caution">
    <text evidence="21">The sequence shown here is derived from an EMBL/GenBank/DDBJ whole genome shotgun (WGS) entry which is preliminary data.</text>
</comment>
<evidence type="ECO:0000256" key="2">
    <source>
        <dbReference type="ARBA" id="ARBA00008536"/>
    </source>
</evidence>
<dbReference type="Proteomes" id="UP000823388">
    <property type="component" value="Chromosome 3N"/>
</dbReference>
<feature type="region of interest" description="Disordered" evidence="17">
    <location>
        <begin position="88"/>
        <end position="109"/>
    </location>
</feature>
<comment type="similarity">
    <text evidence="3">In the C-terminal section; belongs to the protein kinase superfamily. Ser/Thr protein kinase family.</text>
</comment>
<dbReference type="InterPro" id="IPR017441">
    <property type="entry name" value="Protein_kinase_ATP_BS"/>
</dbReference>
<dbReference type="InterPro" id="IPR000719">
    <property type="entry name" value="Prot_kinase_dom"/>
</dbReference>
<feature type="binding site" evidence="16">
    <location>
        <position position="220"/>
    </location>
    <ligand>
        <name>ATP</name>
        <dbReference type="ChEBI" id="CHEBI:30616"/>
    </ligand>
</feature>
<evidence type="ECO:0000256" key="7">
    <source>
        <dbReference type="ARBA" id="ARBA00022729"/>
    </source>
</evidence>
<keyword evidence="22" id="KW-1185">Reference proteome</keyword>
<dbReference type="PANTHER" id="PTHR27007">
    <property type="match status" value="1"/>
</dbReference>
<keyword evidence="8" id="KW-0677">Repeat</keyword>
<comment type="subcellular location">
    <subcellularLocation>
        <location evidence="1">Cell membrane</location>
        <topology evidence="1">Single-pass type I membrane protein</topology>
    </subcellularLocation>
</comment>
<accession>A0A8T0ULV7</accession>
<evidence type="ECO:0000313" key="22">
    <source>
        <dbReference type="Proteomes" id="UP000823388"/>
    </source>
</evidence>
<protein>
    <recommendedName>
        <fullName evidence="23">L-type lectin-domain containing receptor kinase IX.1</fullName>
    </recommendedName>
</protein>
<dbReference type="GO" id="GO:0005886">
    <property type="term" value="C:plasma membrane"/>
    <property type="evidence" value="ECO:0007669"/>
    <property type="project" value="UniProtKB-SubCell"/>
</dbReference>
<sequence length="527" mass="57965">MSKLTGAVAASPLRIANRSTPYSGPQAREMYGLAQCTRDLNASECSNCISSYTDRLGELFPNNTGGAIKGYSCYLVYQLLPLDITLPPTPPLPPSPSPPPAAPGPSSSSKTGIVVGVSVSFLVMVILGFSMWFFLRRRRRKQAKILEGAREQELKQGDFFDDEAEMEDEFEKGTGPKRFRYGELAIATGNFSDEQKLGEGGFGSVYRGFLKEMNLEVAIKRVSKSSKQGRKEYASEVSIISRLRHRNLVQLIGWCHGGGELLLVYELMPNGSLDEHLYTASDGELLPWPLRHEIVLGLGSALLYLHQDWEQCVLHRDIKPSNVMLDASFHAKLGDFGLARLVDHGRGSHTTVLAGTMGYMDPECMITGRASAESDVYSFGVVLLEIACGRRPMVSRRGEEDREDDVIHIVQWVWEFYGRGAILDAGDARLKGEFDGREMETVMIVGLWCAHPDRSLRPSIRQAVNVLRLEAPLPSLPARMPVATYMPPPDAFYYTSSVETGGGSSSTTGTCTCTTQSSTTETSNLLK</sequence>
<dbReference type="GO" id="GO:0005524">
    <property type="term" value="F:ATP binding"/>
    <property type="evidence" value="ECO:0007669"/>
    <property type="project" value="UniProtKB-UniRule"/>
</dbReference>
<dbReference type="InterPro" id="IPR002902">
    <property type="entry name" value="GNK2"/>
</dbReference>
<evidence type="ECO:0000256" key="10">
    <source>
        <dbReference type="ARBA" id="ARBA00022777"/>
    </source>
</evidence>
<evidence type="ECO:0000256" key="3">
    <source>
        <dbReference type="ARBA" id="ARBA00010217"/>
    </source>
</evidence>
<evidence type="ECO:0000256" key="16">
    <source>
        <dbReference type="PROSITE-ProRule" id="PRU10141"/>
    </source>
</evidence>
<evidence type="ECO:0000256" key="12">
    <source>
        <dbReference type="ARBA" id="ARBA00022989"/>
    </source>
</evidence>
<keyword evidence="10" id="KW-0418">Kinase</keyword>
<dbReference type="PROSITE" id="PS51473">
    <property type="entry name" value="GNK2"/>
    <property type="match status" value="1"/>
</dbReference>
<keyword evidence="5" id="KW-0808">Transferase</keyword>